<evidence type="ECO:0000313" key="2">
    <source>
        <dbReference type="EMBL" id="RSN76298.1"/>
    </source>
</evidence>
<dbReference type="AlphaFoldDB" id="A0A429GQZ0"/>
<gene>
    <name evidence="2" type="ORF">D6D85_04950</name>
</gene>
<proteinExistence type="predicted"/>
<keyword evidence="1" id="KW-0812">Transmembrane</keyword>
<keyword evidence="1" id="KW-1133">Transmembrane helix</keyword>
<keyword evidence="1" id="KW-0472">Membrane</keyword>
<sequence length="339" mass="37899">MSLKKIFAGISVIAVIFLAVLILRMAVKPSLTVKSVELTDVTPLGEAHYPGIKILFKTDKYPVKFYLLTPEGEVMDSYKAELPEEVAYLTIGNPYENVIGSREYVIKAFIGNEEVLKREIEVKGLSGSIRILGVKVSITEGRITEPEIEKILIEVENTGDVPLYIVSPSLLSSSSPLSIDGHPCLFKSPKEVIMPGSREKIELPIPPEDLEKSHTFTISVPGVGNASYTTEPLRPEVRIDRVELRYETFVGGWVLDNITMTIRNTEAYPISLYRFKVYADDRYLELCYISPYEHSSENVNPGEEKTVTIECGSLSESMENKPSIVRVKLYGTEAVYRVP</sequence>
<accession>A0A429GQZ0</accession>
<evidence type="ECO:0000256" key="1">
    <source>
        <dbReference type="SAM" id="Phobius"/>
    </source>
</evidence>
<dbReference type="Proteomes" id="UP000277582">
    <property type="component" value="Unassembled WGS sequence"/>
</dbReference>
<evidence type="ECO:0000313" key="3">
    <source>
        <dbReference type="Proteomes" id="UP000277582"/>
    </source>
</evidence>
<reference evidence="2 3" key="1">
    <citation type="submission" date="2018-10" db="EMBL/GenBank/DDBJ databases">
        <title>Co-occurring genomic capacity for anaerobic methane metabolism and dissimilatory sulfite reduction discovered in the Korarchaeota.</title>
        <authorList>
            <person name="Mckay L.J."/>
            <person name="Dlakic M."/>
            <person name="Fields M.W."/>
            <person name="Delmont T.O."/>
            <person name="Eren A.M."/>
            <person name="Jay Z.J."/>
            <person name="Klingelsmith K.B."/>
            <person name="Rusch D.B."/>
            <person name="Inskeep W.P."/>
        </authorList>
    </citation>
    <scope>NUCLEOTIDE SEQUENCE [LARGE SCALE GENOMIC DNA]</scope>
    <source>
        <strain evidence="2 3">MDKW</strain>
    </source>
</reference>
<dbReference type="EMBL" id="RCOS01000062">
    <property type="protein sequence ID" value="RSN76298.1"/>
    <property type="molecule type" value="Genomic_DNA"/>
</dbReference>
<organism evidence="2 3">
    <name type="scientific">Candidatus Methanodesulfokora washburnensis</name>
    <dbReference type="NCBI Taxonomy" id="2478471"/>
    <lineage>
        <taxon>Archaea</taxon>
        <taxon>Thermoproteota</taxon>
        <taxon>Candidatus Korarchaeia</taxon>
        <taxon>Candidatus Korarchaeia incertae sedis</taxon>
        <taxon>Candidatus Methanodesulfokora</taxon>
    </lineage>
</organism>
<keyword evidence="3" id="KW-1185">Reference proteome</keyword>
<name>A0A429GQZ0_9CREN</name>
<comment type="caution">
    <text evidence="2">The sequence shown here is derived from an EMBL/GenBank/DDBJ whole genome shotgun (WGS) entry which is preliminary data.</text>
</comment>
<feature type="transmembrane region" description="Helical" evidence="1">
    <location>
        <begin position="6"/>
        <end position="27"/>
    </location>
</feature>
<protein>
    <submittedName>
        <fullName evidence="2">Uncharacterized protein</fullName>
    </submittedName>
</protein>
<dbReference type="RefSeq" id="WP_125670920.1">
    <property type="nucleotide sequence ID" value="NZ_RCOS01000062.1"/>
</dbReference>